<dbReference type="OrthoDB" id="5180125at2"/>
<dbReference type="EMBL" id="CP021354">
    <property type="protein sequence ID" value="AWK73721.1"/>
    <property type="molecule type" value="Genomic_DNA"/>
</dbReference>
<evidence type="ECO:0000313" key="1">
    <source>
        <dbReference type="EMBL" id="AWK73721.1"/>
    </source>
</evidence>
<proteinExistence type="predicted"/>
<organism evidence="1 2">
    <name type="scientific">Rhodococcus oxybenzonivorans</name>
    <dbReference type="NCBI Taxonomy" id="1990687"/>
    <lineage>
        <taxon>Bacteria</taxon>
        <taxon>Bacillati</taxon>
        <taxon>Actinomycetota</taxon>
        <taxon>Actinomycetes</taxon>
        <taxon>Mycobacteriales</taxon>
        <taxon>Nocardiaceae</taxon>
        <taxon>Rhodococcus</taxon>
    </lineage>
</organism>
<sequence>MDYICYISRTKVDSLHAQLDPERSSEFTEQVISEQSGVRDLRMGLSLGNILSLFNGGLTYGRKNVIQRERTVKLAYIDKLRDVLLTIAADHGDVPDIREAISSGQSGTYYFYDGPFRIEIPVENPTSADIVTLRSSFCGRTLLLDCSLRFFSEGPEPDGTFLLHSGNYRFFAGQLQMRMSTVFALLGVQGTDVVGTPLYLQLSSANLSPGAAL</sequence>
<evidence type="ECO:0000313" key="2">
    <source>
        <dbReference type="Proteomes" id="UP000245711"/>
    </source>
</evidence>
<keyword evidence="2" id="KW-1185">Reference proteome</keyword>
<dbReference type="Proteomes" id="UP000245711">
    <property type="component" value="Chromosome"/>
</dbReference>
<accession>A0A2S2BYJ4</accession>
<name>A0A2S2BYJ4_9NOCA</name>
<gene>
    <name evidence="1" type="ORF">CBI38_21250</name>
</gene>
<dbReference type="AlphaFoldDB" id="A0A2S2BYJ4"/>
<reference evidence="1 2" key="1">
    <citation type="submission" date="2017-05" db="EMBL/GenBank/DDBJ databases">
        <title>Isolation of Rhodococcus sp. S2-17 biodegrading of BP-3.</title>
        <authorList>
            <person name="Lee Y."/>
            <person name="Kim K.H."/>
            <person name="Chun B.H."/>
            <person name="Jung H.S."/>
            <person name="Jeon C.O."/>
        </authorList>
    </citation>
    <scope>NUCLEOTIDE SEQUENCE [LARGE SCALE GENOMIC DNA]</scope>
    <source>
        <strain evidence="1 2">S2-17</strain>
    </source>
</reference>
<protein>
    <submittedName>
        <fullName evidence="1">Uncharacterized protein</fullName>
    </submittedName>
</protein>
<dbReference type="KEGG" id="roz:CBI38_21250"/>